<keyword evidence="2" id="KW-0808">Transferase</keyword>
<dbReference type="STRING" id="402384.HM131_14045"/>
<sequence length="281" mass="32248">MGSNRFLSASALMEKDYFDVEPISRRIKVYELPENMNEERMKELHTAAAEMNCDKLIFYVKAQTDEEEILRELSAKLEGEIKGFFRGEDTKIYAKYLDPDRNQPDSKNVISRVRELDLTSHAMKEGLQEGYTMTWGKEDQAEEMAKFYKSIFSKYPTPIHEPDYIVKMLNDNVHFSLIYHDGKIVSACSADIFSDYGAAEFTDCATLPAYRGQGLLSHQYPFLQEKMKALGIKTMYSYTRAISMGMNIITAQQGFTYGGCMVQNSMIGTGLEDMNIWYKQL</sequence>
<dbReference type="InterPro" id="IPR022525">
    <property type="entry name" value="GNAT_AblB"/>
</dbReference>
<organism evidence="2 3">
    <name type="scientific">Halobacillus mangrovi</name>
    <dbReference type="NCBI Taxonomy" id="402384"/>
    <lineage>
        <taxon>Bacteria</taxon>
        <taxon>Bacillati</taxon>
        <taxon>Bacillota</taxon>
        <taxon>Bacilli</taxon>
        <taxon>Bacillales</taxon>
        <taxon>Bacillaceae</taxon>
        <taxon>Halobacillus</taxon>
    </lineage>
</organism>
<keyword evidence="3" id="KW-1185">Reference proteome</keyword>
<dbReference type="Pfam" id="PF00583">
    <property type="entry name" value="Acetyltransf_1"/>
    <property type="match status" value="1"/>
</dbReference>
<dbReference type="CDD" id="cd04301">
    <property type="entry name" value="NAT_SF"/>
    <property type="match status" value="1"/>
</dbReference>
<dbReference type="GO" id="GO:0008080">
    <property type="term" value="F:N-acetyltransferase activity"/>
    <property type="evidence" value="ECO:0007669"/>
    <property type="project" value="InterPro"/>
</dbReference>
<gene>
    <name evidence="2" type="ORF">HM131_14045</name>
</gene>
<dbReference type="InterPro" id="IPR000182">
    <property type="entry name" value="GNAT_dom"/>
</dbReference>
<dbReference type="InterPro" id="IPR016181">
    <property type="entry name" value="Acyl_CoA_acyltransferase"/>
</dbReference>
<evidence type="ECO:0000313" key="2">
    <source>
        <dbReference type="EMBL" id="ARI77899.1"/>
    </source>
</evidence>
<dbReference type="EMBL" id="CP020772">
    <property type="protein sequence ID" value="ARI77899.1"/>
    <property type="molecule type" value="Genomic_DNA"/>
</dbReference>
<accession>A0A1W5ZX91</accession>
<feature type="domain" description="N-acetyltransferase" evidence="1">
    <location>
        <begin position="131"/>
        <end position="281"/>
    </location>
</feature>
<dbReference type="KEGG" id="hmn:HM131_14045"/>
<dbReference type="Gene3D" id="3.40.630.30">
    <property type="match status" value="1"/>
</dbReference>
<evidence type="ECO:0000259" key="1">
    <source>
        <dbReference type="PROSITE" id="PS51186"/>
    </source>
</evidence>
<name>A0A1W5ZX91_9BACI</name>
<evidence type="ECO:0000313" key="3">
    <source>
        <dbReference type="Proteomes" id="UP000192527"/>
    </source>
</evidence>
<dbReference type="PROSITE" id="PS51186">
    <property type="entry name" value="GNAT"/>
    <property type="match status" value="1"/>
</dbReference>
<dbReference type="NCBIfam" id="TIGR03827">
    <property type="entry name" value="GNAT_ablB"/>
    <property type="match status" value="1"/>
</dbReference>
<dbReference type="SUPFAM" id="SSF55729">
    <property type="entry name" value="Acyl-CoA N-acyltransferases (Nat)"/>
    <property type="match status" value="1"/>
</dbReference>
<dbReference type="OrthoDB" id="9790652at2"/>
<dbReference type="AlphaFoldDB" id="A0A1W5ZX91"/>
<reference evidence="2 3" key="1">
    <citation type="submission" date="2017-04" db="EMBL/GenBank/DDBJ databases">
        <title>The whole genome sequencing and assembly of Halobacillus mangrovi strain.</title>
        <authorList>
            <person name="Lee S.-J."/>
            <person name="Park M.-K."/>
            <person name="Kim J.-Y."/>
            <person name="Lee Y.-J."/>
            <person name="Yi H."/>
            <person name="Bahn Y.-S."/>
            <person name="Kim J.F."/>
            <person name="Lee D.-W."/>
        </authorList>
    </citation>
    <scope>NUCLEOTIDE SEQUENCE [LARGE SCALE GENOMIC DNA]</scope>
    <source>
        <strain evidence="2 3">KTB 131</strain>
    </source>
</reference>
<proteinExistence type="predicted"/>
<dbReference type="Proteomes" id="UP000192527">
    <property type="component" value="Chromosome"/>
</dbReference>
<dbReference type="RefSeq" id="WP_085030360.1">
    <property type="nucleotide sequence ID" value="NZ_CP020772.1"/>
</dbReference>
<protein>
    <submittedName>
        <fullName evidence="2">Putative beta-lysine N-acetyltransferase</fullName>
    </submittedName>
</protein>